<reference evidence="2 3" key="1">
    <citation type="submission" date="2020-03" db="EMBL/GenBank/DDBJ databases">
        <title>Genomic Encyclopedia of Type Strains, Phase IV (KMG-IV): sequencing the most valuable type-strain genomes for metagenomic binning, comparative biology and taxonomic classification.</title>
        <authorList>
            <person name="Goeker M."/>
        </authorList>
    </citation>
    <scope>NUCLEOTIDE SEQUENCE [LARGE SCALE GENOMIC DNA]</scope>
    <source>
        <strain evidence="2 3">DSM 5718</strain>
    </source>
</reference>
<name>A0A846MQY5_9BACT</name>
<dbReference type="InterPro" id="IPR011250">
    <property type="entry name" value="OMP/PagP_B-barrel"/>
</dbReference>
<protein>
    <submittedName>
        <fullName evidence="2">Opacity protein-like surface antigen</fullName>
    </submittedName>
</protein>
<evidence type="ECO:0000313" key="2">
    <source>
        <dbReference type="EMBL" id="NIK73841.1"/>
    </source>
</evidence>
<evidence type="ECO:0000313" key="3">
    <source>
        <dbReference type="Proteomes" id="UP000537126"/>
    </source>
</evidence>
<keyword evidence="1" id="KW-0732">Signal</keyword>
<dbReference type="AlphaFoldDB" id="A0A846MQY5"/>
<comment type="caution">
    <text evidence="2">The sequence shown here is derived from an EMBL/GenBank/DDBJ whole genome shotgun (WGS) entry which is preliminary data.</text>
</comment>
<dbReference type="Proteomes" id="UP000537126">
    <property type="component" value="Unassembled WGS sequence"/>
</dbReference>
<feature type="signal peptide" evidence="1">
    <location>
        <begin position="1"/>
        <end position="21"/>
    </location>
</feature>
<dbReference type="RefSeq" id="WP_166919104.1">
    <property type="nucleotide sequence ID" value="NZ_JAASRN010000002.1"/>
</dbReference>
<feature type="chain" id="PRO_5032597973" evidence="1">
    <location>
        <begin position="22"/>
        <end position="331"/>
    </location>
</feature>
<gene>
    <name evidence="2" type="ORF">FHS56_001354</name>
</gene>
<sequence length="331" mass="37431">MMRKFCFVVFCVAGTLWGAQAQRINSGGDYWAIYGGLGAANYFGDLAPDDNPASTNIAYTRPSVMAGVARRFNSRMQLEAEFDYLRIMASDFRNADPNDQQHKYRYLRNANFRNDIFELSVRLAVDLIPSRGYFYRRPMWRPYVFAGVGAFYHNPKGMTPNGEWVALQPLRTEGQGLTPNYNPNLKYPSKPYSLIQFSVPFGAGVRYKLNDNFDLSFEFVYHYTFTDYLDDVSGNYADPRDLLDQVGPLAVIMANRTTETRDPITGKTRDFRPVADSIGGLTTDELGNPTVVGFGRGGDQRGNSKELDKVITLGFKLTYIFAGKVRCPKFR</sequence>
<keyword evidence="3" id="KW-1185">Reference proteome</keyword>
<accession>A0A846MQY5</accession>
<proteinExistence type="predicted"/>
<dbReference type="EMBL" id="JAASRN010000002">
    <property type="protein sequence ID" value="NIK73841.1"/>
    <property type="molecule type" value="Genomic_DNA"/>
</dbReference>
<dbReference type="SUPFAM" id="SSF56925">
    <property type="entry name" value="OMPA-like"/>
    <property type="match status" value="2"/>
</dbReference>
<evidence type="ECO:0000256" key="1">
    <source>
        <dbReference type="SAM" id="SignalP"/>
    </source>
</evidence>
<dbReference type="Gene3D" id="2.40.160.20">
    <property type="match status" value="1"/>
</dbReference>
<organism evidence="2 3">
    <name type="scientific">Thermonema lapsum</name>
    <dbReference type="NCBI Taxonomy" id="28195"/>
    <lineage>
        <taxon>Bacteria</taxon>
        <taxon>Pseudomonadati</taxon>
        <taxon>Bacteroidota</taxon>
        <taxon>Cytophagia</taxon>
        <taxon>Cytophagales</taxon>
        <taxon>Thermonemataceae</taxon>
        <taxon>Thermonema</taxon>
    </lineage>
</organism>